<accession>A0A5C3P439</accession>
<proteinExistence type="predicted"/>
<evidence type="ECO:0000313" key="2">
    <source>
        <dbReference type="Proteomes" id="UP000308197"/>
    </source>
</evidence>
<dbReference type="EMBL" id="ML211318">
    <property type="protein sequence ID" value="TFK84416.1"/>
    <property type="molecule type" value="Genomic_DNA"/>
</dbReference>
<keyword evidence="2" id="KW-1185">Reference proteome</keyword>
<gene>
    <name evidence="1" type="ORF">K466DRAFT_226680</name>
</gene>
<dbReference type="InParanoid" id="A0A5C3P439"/>
<protein>
    <submittedName>
        <fullName evidence="1">Uncharacterized protein</fullName>
    </submittedName>
</protein>
<evidence type="ECO:0000313" key="1">
    <source>
        <dbReference type="EMBL" id="TFK84416.1"/>
    </source>
</evidence>
<sequence length="285" mass="31385">MSRRARAVMPSLCGLRFKLPKPYLSSRAQYLLLDVTHTGCGPAAAFRSEKNNSSDGWRHAAVPDTYRSTHPTIPFHPIPSPDLSNLPSLSALILIAASLHAFALQDRVVEEKDGLRAEVELLKVSKDGIVTDMEDLEVENEDLVAGERGSRDPRRWPPRAEACTREYQAALSRDSGQGSCSTNTMRSGVRNQLASKQETRSDLIAPQPVLLQDELRTTKHTLKATQHDLAALHAMHTAGREHIVALSTRSTLRQDEITALKVPAVVLVNSENRRFHSTGNHSLPG</sequence>
<name>A0A5C3P439_9APHY</name>
<organism evidence="1 2">
    <name type="scientific">Polyporus arcularius HHB13444</name>
    <dbReference type="NCBI Taxonomy" id="1314778"/>
    <lineage>
        <taxon>Eukaryota</taxon>
        <taxon>Fungi</taxon>
        <taxon>Dikarya</taxon>
        <taxon>Basidiomycota</taxon>
        <taxon>Agaricomycotina</taxon>
        <taxon>Agaricomycetes</taxon>
        <taxon>Polyporales</taxon>
        <taxon>Polyporaceae</taxon>
        <taxon>Polyporus</taxon>
    </lineage>
</organism>
<dbReference type="Proteomes" id="UP000308197">
    <property type="component" value="Unassembled WGS sequence"/>
</dbReference>
<dbReference type="AlphaFoldDB" id="A0A5C3P439"/>
<reference evidence="1 2" key="1">
    <citation type="journal article" date="2019" name="Nat. Ecol. Evol.">
        <title>Megaphylogeny resolves global patterns of mushroom evolution.</title>
        <authorList>
            <person name="Varga T."/>
            <person name="Krizsan K."/>
            <person name="Foldi C."/>
            <person name="Dima B."/>
            <person name="Sanchez-Garcia M."/>
            <person name="Sanchez-Ramirez S."/>
            <person name="Szollosi G.J."/>
            <person name="Szarkandi J.G."/>
            <person name="Papp V."/>
            <person name="Albert L."/>
            <person name="Andreopoulos W."/>
            <person name="Angelini C."/>
            <person name="Antonin V."/>
            <person name="Barry K.W."/>
            <person name="Bougher N.L."/>
            <person name="Buchanan P."/>
            <person name="Buyck B."/>
            <person name="Bense V."/>
            <person name="Catcheside P."/>
            <person name="Chovatia M."/>
            <person name="Cooper J."/>
            <person name="Damon W."/>
            <person name="Desjardin D."/>
            <person name="Finy P."/>
            <person name="Geml J."/>
            <person name="Haridas S."/>
            <person name="Hughes K."/>
            <person name="Justo A."/>
            <person name="Karasinski D."/>
            <person name="Kautmanova I."/>
            <person name="Kiss B."/>
            <person name="Kocsube S."/>
            <person name="Kotiranta H."/>
            <person name="LaButti K.M."/>
            <person name="Lechner B.E."/>
            <person name="Liimatainen K."/>
            <person name="Lipzen A."/>
            <person name="Lukacs Z."/>
            <person name="Mihaltcheva S."/>
            <person name="Morgado L.N."/>
            <person name="Niskanen T."/>
            <person name="Noordeloos M.E."/>
            <person name="Ohm R.A."/>
            <person name="Ortiz-Santana B."/>
            <person name="Ovrebo C."/>
            <person name="Racz N."/>
            <person name="Riley R."/>
            <person name="Savchenko A."/>
            <person name="Shiryaev A."/>
            <person name="Soop K."/>
            <person name="Spirin V."/>
            <person name="Szebenyi C."/>
            <person name="Tomsovsky M."/>
            <person name="Tulloss R.E."/>
            <person name="Uehling J."/>
            <person name="Grigoriev I.V."/>
            <person name="Vagvolgyi C."/>
            <person name="Papp T."/>
            <person name="Martin F.M."/>
            <person name="Miettinen O."/>
            <person name="Hibbett D.S."/>
            <person name="Nagy L.G."/>
        </authorList>
    </citation>
    <scope>NUCLEOTIDE SEQUENCE [LARGE SCALE GENOMIC DNA]</scope>
    <source>
        <strain evidence="1 2">HHB13444</strain>
    </source>
</reference>